<dbReference type="Proteomes" id="UP000325315">
    <property type="component" value="Unassembled WGS sequence"/>
</dbReference>
<protein>
    <submittedName>
        <fullName evidence="2">Uncharacterized protein</fullName>
    </submittedName>
</protein>
<gene>
    <name evidence="2" type="ORF">EPI10_032718</name>
</gene>
<name>A0A5B6X4C6_9ROSI</name>
<dbReference type="PANTHER" id="PTHR11439:SF455">
    <property type="entry name" value="RLK (RECEPTOR-LIKE PROTEIN KINASE) 8, PUTATIVE-RELATED"/>
    <property type="match status" value="1"/>
</dbReference>
<evidence type="ECO:0000256" key="1">
    <source>
        <dbReference type="SAM" id="MobiDB-lite"/>
    </source>
</evidence>
<reference evidence="2" key="1">
    <citation type="submission" date="2019-08" db="EMBL/GenBank/DDBJ databases">
        <authorList>
            <person name="Liu F."/>
        </authorList>
    </citation>
    <scope>NUCLEOTIDE SEQUENCE [LARGE SCALE GENOMIC DNA]</scope>
    <source>
        <strain evidence="2">PA1801</strain>
        <tissue evidence="2">Leaf</tissue>
    </source>
</reference>
<evidence type="ECO:0000313" key="3">
    <source>
        <dbReference type="Proteomes" id="UP000325315"/>
    </source>
</evidence>
<dbReference type="PANTHER" id="PTHR11439">
    <property type="entry name" value="GAG-POL-RELATED RETROTRANSPOSON"/>
    <property type="match status" value="1"/>
</dbReference>
<dbReference type="EMBL" id="SMMG02000001">
    <property type="protein sequence ID" value="KAA3489040.1"/>
    <property type="molecule type" value="Genomic_DNA"/>
</dbReference>
<feature type="region of interest" description="Disordered" evidence="1">
    <location>
        <begin position="398"/>
        <end position="419"/>
    </location>
</feature>
<feature type="compositionally biased region" description="Basic and acidic residues" evidence="1">
    <location>
        <begin position="468"/>
        <end position="478"/>
    </location>
</feature>
<sequence length="510" mass="56839">MVSSSNVSKNDGDSLSDPTEYKGLAGALQYMVFTLPDIAYAVNRICQFMHSPTNVHMAALKRILRYLCGTIDFGVVFRPSTRLSLSAYADANWGLDFDDQRSTSGFYVYFGSTPVSWVSKKQQVVVKSEDTPTVWCDSSGAVAVAANPVLYSKFKHVELDLFFIRERLADRFVLVGEVSACDQERSMLSQCTNLGVVTCPATPHTVELVCLEVYTSSVAAKLALGAANFRAFVACEERTKPTCSSKRGRHLAICQTTMIRIFANAAYKNRGNIDMNGLDMVKNVSIHGGIYIEETKLEVIRIYCSAWYWDPRETAFAMEANLADLTLNEDEDDVLQIQTDSNTVRDVEEYNLVRHSDSFCASKMELGVEIKEMGWDLSLQAQSRRALTMNSVWLREEGETSRVSKETGSNTGHGRWEGLKRPGIIDPVLGFNPGGRSACQRVVKESMMEGQSQTAMDHDLEDEVVVGEERKKRARGDMEESINLDGRNRRSKIEKHQLSVAAKGQADRSQ</sequence>
<dbReference type="CDD" id="cd09272">
    <property type="entry name" value="RNase_HI_RT_Ty1"/>
    <property type="match status" value="1"/>
</dbReference>
<accession>A0A5B6X4C6</accession>
<keyword evidence="3" id="KW-1185">Reference proteome</keyword>
<comment type="caution">
    <text evidence="2">The sequence shown here is derived from an EMBL/GenBank/DDBJ whole genome shotgun (WGS) entry which is preliminary data.</text>
</comment>
<evidence type="ECO:0000313" key="2">
    <source>
        <dbReference type="EMBL" id="KAA3489040.1"/>
    </source>
</evidence>
<organism evidence="2 3">
    <name type="scientific">Gossypium australe</name>
    <dbReference type="NCBI Taxonomy" id="47621"/>
    <lineage>
        <taxon>Eukaryota</taxon>
        <taxon>Viridiplantae</taxon>
        <taxon>Streptophyta</taxon>
        <taxon>Embryophyta</taxon>
        <taxon>Tracheophyta</taxon>
        <taxon>Spermatophyta</taxon>
        <taxon>Magnoliopsida</taxon>
        <taxon>eudicotyledons</taxon>
        <taxon>Gunneridae</taxon>
        <taxon>Pentapetalae</taxon>
        <taxon>rosids</taxon>
        <taxon>malvids</taxon>
        <taxon>Malvales</taxon>
        <taxon>Malvaceae</taxon>
        <taxon>Malvoideae</taxon>
        <taxon>Gossypium</taxon>
    </lineage>
</organism>
<feature type="region of interest" description="Disordered" evidence="1">
    <location>
        <begin position="468"/>
        <end position="510"/>
    </location>
</feature>
<dbReference type="InterPro" id="IPR043502">
    <property type="entry name" value="DNA/RNA_pol_sf"/>
</dbReference>
<dbReference type="AlphaFoldDB" id="A0A5B6X4C6"/>
<dbReference type="SUPFAM" id="SSF56672">
    <property type="entry name" value="DNA/RNA polymerases"/>
    <property type="match status" value="1"/>
</dbReference>
<proteinExistence type="predicted"/>